<keyword evidence="1" id="KW-0472">Membrane</keyword>
<dbReference type="GO" id="GO:0005886">
    <property type="term" value="C:plasma membrane"/>
    <property type="evidence" value="ECO:0007669"/>
    <property type="project" value="TreeGrafter"/>
</dbReference>
<organism evidence="2 3">
    <name type="scientific">Litorimonas cladophorae</name>
    <dbReference type="NCBI Taxonomy" id="1220491"/>
    <lineage>
        <taxon>Bacteria</taxon>
        <taxon>Pseudomonadati</taxon>
        <taxon>Pseudomonadota</taxon>
        <taxon>Alphaproteobacteria</taxon>
        <taxon>Maricaulales</taxon>
        <taxon>Robiginitomaculaceae</taxon>
    </lineage>
</organism>
<dbReference type="AlphaFoldDB" id="A0A918KQQ9"/>
<protein>
    <recommendedName>
        <fullName evidence="4">DUF805 domain-containing protein</fullName>
    </recommendedName>
</protein>
<reference evidence="2 3" key="1">
    <citation type="journal article" date="2014" name="Int. J. Syst. Evol. Microbiol.">
        <title>Complete genome sequence of Corynebacterium casei LMG S-19264T (=DSM 44701T), isolated from a smear-ripened cheese.</title>
        <authorList>
            <consortium name="US DOE Joint Genome Institute (JGI-PGF)"/>
            <person name="Walter F."/>
            <person name="Albersmeier A."/>
            <person name="Kalinowski J."/>
            <person name="Ruckert C."/>
        </authorList>
    </citation>
    <scope>NUCLEOTIDE SEQUENCE [LARGE SCALE GENOMIC DNA]</scope>
    <source>
        <strain evidence="2 3">KCTC 23968</strain>
    </source>
</reference>
<gene>
    <name evidence="2" type="ORF">GCM10011309_23720</name>
</gene>
<keyword evidence="3" id="KW-1185">Reference proteome</keyword>
<dbReference type="EMBL" id="BMYV01000002">
    <property type="protein sequence ID" value="GGX72608.1"/>
    <property type="molecule type" value="Genomic_DNA"/>
</dbReference>
<keyword evidence="1" id="KW-1133">Transmembrane helix</keyword>
<sequence length="129" mass="14399">MGFQDAVKSFFSRWSDFKTRSSRSEYWWSYLGIILIALVVGFVIGLLSAVLGETIGSILMGVFYLIIIVPSIAIGVRRLHDHDKSGWWYLLALVPLANFYILYLFVTKGTDGPNRFGADPLGSDAAVFN</sequence>
<dbReference type="PANTHER" id="PTHR34980:SF2">
    <property type="entry name" value="INNER MEMBRANE PROTEIN YHAH-RELATED"/>
    <property type="match status" value="1"/>
</dbReference>
<evidence type="ECO:0000313" key="3">
    <source>
        <dbReference type="Proteomes" id="UP000600865"/>
    </source>
</evidence>
<comment type="caution">
    <text evidence="2">The sequence shown here is derived from an EMBL/GenBank/DDBJ whole genome shotgun (WGS) entry which is preliminary data.</text>
</comment>
<dbReference type="Pfam" id="PF05656">
    <property type="entry name" value="DUF805"/>
    <property type="match status" value="1"/>
</dbReference>
<feature type="transmembrane region" description="Helical" evidence="1">
    <location>
        <begin position="88"/>
        <end position="106"/>
    </location>
</feature>
<dbReference type="PANTHER" id="PTHR34980">
    <property type="entry name" value="INNER MEMBRANE PROTEIN-RELATED-RELATED"/>
    <property type="match status" value="1"/>
</dbReference>
<feature type="transmembrane region" description="Helical" evidence="1">
    <location>
        <begin position="55"/>
        <end position="76"/>
    </location>
</feature>
<name>A0A918KQQ9_9PROT</name>
<dbReference type="Proteomes" id="UP000600865">
    <property type="component" value="Unassembled WGS sequence"/>
</dbReference>
<feature type="transmembrane region" description="Helical" evidence="1">
    <location>
        <begin position="27"/>
        <end position="49"/>
    </location>
</feature>
<accession>A0A918KQQ9</accession>
<dbReference type="RefSeq" id="WP_189586193.1">
    <property type="nucleotide sequence ID" value="NZ_BMYV01000002.1"/>
</dbReference>
<dbReference type="InterPro" id="IPR008523">
    <property type="entry name" value="DUF805"/>
</dbReference>
<evidence type="ECO:0000313" key="2">
    <source>
        <dbReference type="EMBL" id="GGX72608.1"/>
    </source>
</evidence>
<evidence type="ECO:0000256" key="1">
    <source>
        <dbReference type="SAM" id="Phobius"/>
    </source>
</evidence>
<evidence type="ECO:0008006" key="4">
    <source>
        <dbReference type="Google" id="ProtNLM"/>
    </source>
</evidence>
<keyword evidence="1" id="KW-0812">Transmembrane</keyword>
<proteinExistence type="predicted"/>